<dbReference type="AlphaFoldDB" id="A0A239K0Q9"/>
<accession>A0A239K0Q9</accession>
<dbReference type="SUPFAM" id="SSF53474">
    <property type="entry name" value="alpha/beta-Hydrolases"/>
    <property type="match status" value="1"/>
</dbReference>
<dbReference type="Proteomes" id="UP000198304">
    <property type="component" value="Unassembled WGS sequence"/>
</dbReference>
<evidence type="ECO:0000313" key="1">
    <source>
        <dbReference type="EMBL" id="SNT11263.1"/>
    </source>
</evidence>
<reference evidence="1 2" key="1">
    <citation type="submission" date="2017-06" db="EMBL/GenBank/DDBJ databases">
        <authorList>
            <person name="Kim H.J."/>
            <person name="Triplett B.A."/>
        </authorList>
    </citation>
    <scope>NUCLEOTIDE SEQUENCE [LARGE SCALE GENOMIC DNA]</scope>
    <source>
        <strain evidence="1 2">SCA</strain>
    </source>
</reference>
<keyword evidence="2" id="KW-1185">Reference proteome</keyword>
<name>A0A239K0Q9_9FIRM</name>
<dbReference type="InterPro" id="IPR029058">
    <property type="entry name" value="AB_hydrolase_fold"/>
</dbReference>
<evidence type="ECO:0008006" key="3">
    <source>
        <dbReference type="Google" id="ProtNLM"/>
    </source>
</evidence>
<gene>
    <name evidence="1" type="ORF">SAMN05446037_104118</name>
</gene>
<dbReference type="EMBL" id="FZOJ01000041">
    <property type="protein sequence ID" value="SNT11263.1"/>
    <property type="molecule type" value="Genomic_DNA"/>
</dbReference>
<dbReference type="Gene3D" id="3.40.50.1820">
    <property type="entry name" value="alpha/beta hydrolase"/>
    <property type="match status" value="1"/>
</dbReference>
<sequence>MKNKQVTIQIGRVMTEGDELYYEVRGQGEPLLMISPAGGDGWHYSCVADILADEYKVILYDRRANARSTINNPQNFEISQQSRDAVAVLRAAGEEAASVFALSSGIES</sequence>
<evidence type="ECO:0000313" key="2">
    <source>
        <dbReference type="Proteomes" id="UP000198304"/>
    </source>
</evidence>
<organism evidence="1 2">
    <name type="scientific">Anaerovirgula multivorans</name>
    <dbReference type="NCBI Taxonomy" id="312168"/>
    <lineage>
        <taxon>Bacteria</taxon>
        <taxon>Bacillati</taxon>
        <taxon>Bacillota</taxon>
        <taxon>Clostridia</taxon>
        <taxon>Peptostreptococcales</taxon>
        <taxon>Natronincolaceae</taxon>
        <taxon>Anaerovirgula</taxon>
    </lineage>
</organism>
<proteinExistence type="predicted"/>
<protein>
    <recommendedName>
        <fullName evidence="3">Alpha/beta hydrolase fold</fullName>
    </recommendedName>
</protein>